<evidence type="ECO:0000313" key="1">
    <source>
        <dbReference type="EMBL" id="ATC89588.1"/>
    </source>
</evidence>
<keyword evidence="2" id="KW-1185">Reference proteome</keyword>
<reference evidence="1 2" key="1">
    <citation type="submission" date="2015-06" db="EMBL/GenBank/DDBJ databases">
        <authorList>
            <person name="Xie B.-B."/>
            <person name="Rong J.-C."/>
            <person name="Qin Q.-L."/>
            <person name="Zhang Y.-Z."/>
        </authorList>
    </citation>
    <scope>NUCLEOTIDE SEQUENCE [LARGE SCALE GENOMIC DNA]</scope>
    <source>
        <strain evidence="1 2">KMM 3549</strain>
    </source>
</reference>
<accession>A0ABM6N0A1</accession>
<evidence type="ECO:0000313" key="2">
    <source>
        <dbReference type="Proteomes" id="UP000217258"/>
    </source>
</evidence>
<sequence>MKPNDYSIASVKTICKQVQSHQLSTVTTEFGDIKLIHFICPPIVAKKFTN</sequence>
<dbReference type="Proteomes" id="UP000217258">
    <property type="component" value="Chromosome I"/>
</dbReference>
<protein>
    <submittedName>
        <fullName evidence="1">Uncharacterized protein</fullName>
    </submittedName>
</protein>
<organism evidence="1 2">
    <name type="scientific">Pseudoalteromonas issachenkonii</name>
    <dbReference type="NCBI Taxonomy" id="152297"/>
    <lineage>
        <taxon>Bacteria</taxon>
        <taxon>Pseudomonadati</taxon>
        <taxon>Pseudomonadota</taxon>
        <taxon>Gammaproteobacteria</taxon>
        <taxon>Alteromonadales</taxon>
        <taxon>Pseudoalteromonadaceae</taxon>
        <taxon>Pseudoalteromonas</taxon>
    </lineage>
</organism>
<name>A0ABM6N0A1_9GAMM</name>
<dbReference type="EMBL" id="CP011030">
    <property type="protein sequence ID" value="ATC89588.1"/>
    <property type="molecule type" value="Genomic_DNA"/>
</dbReference>
<gene>
    <name evidence="1" type="ORF">PISS_a0557</name>
</gene>
<proteinExistence type="predicted"/>